<evidence type="ECO:0000313" key="8">
    <source>
        <dbReference type="Proteomes" id="UP000032160"/>
    </source>
</evidence>
<feature type="domain" description="Haemolysin activator HlyB C-terminal" evidence="5">
    <location>
        <begin position="206"/>
        <end position="504"/>
    </location>
</feature>
<dbReference type="Pfam" id="PF03865">
    <property type="entry name" value="ShlB"/>
    <property type="match status" value="1"/>
</dbReference>
<evidence type="ECO:0000256" key="3">
    <source>
        <dbReference type="ARBA" id="ARBA00023237"/>
    </source>
</evidence>
<dbReference type="AlphaFoldDB" id="X5M807"/>
<keyword evidence="3" id="KW-0998">Cell outer membrane</keyword>
<dbReference type="KEGG" id="pect:BN1012_Phect1164"/>
<dbReference type="InterPro" id="IPR051544">
    <property type="entry name" value="TPS_OM_transporter"/>
</dbReference>
<dbReference type="GO" id="GO:0098046">
    <property type="term" value="C:type V protein secretion system complex"/>
    <property type="evidence" value="ECO:0007669"/>
    <property type="project" value="TreeGrafter"/>
</dbReference>
<evidence type="ECO:0000256" key="1">
    <source>
        <dbReference type="ARBA" id="ARBA00022452"/>
    </source>
</evidence>
<dbReference type="PANTHER" id="PTHR34597">
    <property type="entry name" value="SLR1661 PROTEIN"/>
    <property type="match status" value="1"/>
</dbReference>
<dbReference type="PANTHER" id="PTHR34597:SF6">
    <property type="entry name" value="BLR6126 PROTEIN"/>
    <property type="match status" value="1"/>
</dbReference>
<dbReference type="STRING" id="1458461.BN1012_Phect1164"/>
<dbReference type="EMBL" id="HG966617">
    <property type="protein sequence ID" value="CDO59378.1"/>
    <property type="molecule type" value="Genomic_DNA"/>
</dbReference>
<feature type="domain" description="Polypeptide-transport-associated ShlB-type" evidence="6">
    <location>
        <begin position="53"/>
        <end position="130"/>
    </location>
</feature>
<sequence>MWAGLAAGCSVLPTPAVPAGATVPPAEQARVEAAAQETAPTPATEAPRLTLKSIELERVSELPQETAVSDDMLLAAADGLIGQDVTLDELRGIATGMEAVFRDEGYPYVRVVLPPQRVADGQVKLQVIEGQIEGVVVLGESPTAKRQAEAQLSKLNNLGPVPVASVEEAIAALSDIPGLNANVSLARGTQGPGTMRIIAEAKREEPRFLINMHNWGPEALGREGITGFVRVPGLALYGDEIQASFFTTRDWGEQFVGQLAYERGLTASGLKVRLEGTYGEAEPTGVVATLGATSRSYTGKLEVSHPIYRDRTNLVDLYGGLDYADLKGELFNQTVLLSNDKTRTAYLGAESEFSWDGWSIDTWVEARKGVGIMGASKRGEPNLARPEARPNAWSLLAETNITTPTFQTFRLDLRGMGQHARDPLMAVEEFSFGNYTIIRGYDPGAATGDAAIAGSIELTGLGHRPFNDRTHVEFFGFLDVGEYWNRDQSAVAQHTLASSGVGMRVTVDEYARAEIVYAEPMREPRGQGEGVQSPRVLFSLTTNVGRVAKDAYGAVSGLFGGNGG</sequence>
<evidence type="ECO:0000259" key="6">
    <source>
        <dbReference type="Pfam" id="PF08479"/>
    </source>
</evidence>
<proteinExistence type="predicted"/>
<accession>X5M807</accession>
<evidence type="ECO:0000313" key="7">
    <source>
        <dbReference type="EMBL" id="CDO59378.1"/>
    </source>
</evidence>
<dbReference type="Pfam" id="PF08479">
    <property type="entry name" value="POTRA_2"/>
    <property type="match status" value="1"/>
</dbReference>
<name>X5M807_9HYPH</name>
<dbReference type="GO" id="GO:0008320">
    <property type="term" value="F:protein transmembrane transporter activity"/>
    <property type="evidence" value="ECO:0007669"/>
    <property type="project" value="TreeGrafter"/>
</dbReference>
<dbReference type="InterPro" id="IPR005565">
    <property type="entry name" value="Hemolysn_activator_HlyB_C"/>
</dbReference>
<dbReference type="GO" id="GO:0046819">
    <property type="term" value="P:protein secretion by the type V secretion system"/>
    <property type="evidence" value="ECO:0007669"/>
    <property type="project" value="TreeGrafter"/>
</dbReference>
<keyword evidence="1" id="KW-0472">Membrane</keyword>
<dbReference type="InterPro" id="IPR013686">
    <property type="entry name" value="Polypept-transport_assoc_ShlB"/>
</dbReference>
<dbReference type="Gene3D" id="3.10.20.310">
    <property type="entry name" value="membrane protein fhac"/>
    <property type="match status" value="1"/>
</dbReference>
<gene>
    <name evidence="7" type="ORF">BN1012_Phect1164</name>
</gene>
<dbReference type="Proteomes" id="UP000032160">
    <property type="component" value="Chromosome I"/>
</dbReference>
<protein>
    <submittedName>
        <fullName evidence="7">Hemolysin activation/secretion protein</fullName>
    </submittedName>
</protein>
<organism evidence="7 8">
    <name type="scientific">Candidatus Phaeomarinibacter ectocarpi</name>
    <dbReference type="NCBI Taxonomy" id="1458461"/>
    <lineage>
        <taxon>Bacteria</taxon>
        <taxon>Pseudomonadati</taxon>
        <taxon>Pseudomonadota</taxon>
        <taxon>Alphaproteobacteria</taxon>
        <taxon>Hyphomicrobiales</taxon>
        <taxon>Parvibaculaceae</taxon>
        <taxon>Candidatus Phaeomarinibacter</taxon>
    </lineage>
</organism>
<evidence type="ECO:0000256" key="4">
    <source>
        <dbReference type="SAM" id="MobiDB-lite"/>
    </source>
</evidence>
<reference evidence="7 8" key="1">
    <citation type="journal article" date="2014" name="Front. Genet.">
        <title>Genome and metabolic network of "Candidatus Phaeomarinobacter ectocarpi" Ec32, a new candidate genus of Alphaproteobacteria frequently associated with brown algae.</title>
        <authorList>
            <person name="Dittami S.M."/>
            <person name="Barbeyron T."/>
            <person name="Boyen C."/>
            <person name="Cambefort J."/>
            <person name="Collet G."/>
            <person name="Delage L."/>
            <person name="Gobet A."/>
            <person name="Groisillier A."/>
            <person name="Leblanc C."/>
            <person name="Michel G."/>
            <person name="Scornet D."/>
            <person name="Siegel A."/>
            <person name="Tapia J.E."/>
            <person name="Tonon T."/>
        </authorList>
    </citation>
    <scope>NUCLEOTIDE SEQUENCE [LARGE SCALE GENOMIC DNA]</scope>
    <source>
        <strain evidence="7 8">Ec32</strain>
    </source>
</reference>
<evidence type="ECO:0000259" key="5">
    <source>
        <dbReference type="Pfam" id="PF03865"/>
    </source>
</evidence>
<dbReference type="HOGENOM" id="CLU_021521_2_0_5"/>
<evidence type="ECO:0000256" key="2">
    <source>
        <dbReference type="ARBA" id="ARBA00022692"/>
    </source>
</evidence>
<keyword evidence="2" id="KW-0812">Transmembrane</keyword>
<keyword evidence="1" id="KW-1134">Transmembrane beta strand</keyword>
<keyword evidence="8" id="KW-1185">Reference proteome</keyword>
<feature type="region of interest" description="Disordered" evidence="4">
    <location>
        <begin position="22"/>
        <end position="44"/>
    </location>
</feature>
<dbReference type="Gene3D" id="2.40.160.50">
    <property type="entry name" value="membrane protein fhac: a member of the omp85/tpsb transporter family"/>
    <property type="match status" value="1"/>
</dbReference>